<organism evidence="6 7">
    <name type="scientific">Steroidobacter flavus</name>
    <dbReference type="NCBI Taxonomy" id="1842136"/>
    <lineage>
        <taxon>Bacteria</taxon>
        <taxon>Pseudomonadati</taxon>
        <taxon>Pseudomonadota</taxon>
        <taxon>Gammaproteobacteria</taxon>
        <taxon>Steroidobacterales</taxon>
        <taxon>Steroidobacteraceae</taxon>
        <taxon>Steroidobacter</taxon>
    </lineage>
</organism>
<dbReference type="Proteomes" id="UP001595904">
    <property type="component" value="Unassembled WGS sequence"/>
</dbReference>
<evidence type="ECO:0000313" key="7">
    <source>
        <dbReference type="Proteomes" id="UP001595904"/>
    </source>
</evidence>
<keyword evidence="4" id="KW-0732">Signal</keyword>
<evidence type="ECO:0000259" key="5">
    <source>
        <dbReference type="Pfam" id="PF07687"/>
    </source>
</evidence>
<feature type="chain" id="PRO_5046006111" evidence="4">
    <location>
        <begin position="25"/>
        <end position="502"/>
    </location>
</feature>
<keyword evidence="3" id="KW-0378">Hydrolase</keyword>
<reference evidence="7" key="1">
    <citation type="journal article" date="2019" name="Int. J. Syst. Evol. Microbiol.">
        <title>The Global Catalogue of Microorganisms (GCM) 10K type strain sequencing project: providing services to taxonomists for standard genome sequencing and annotation.</title>
        <authorList>
            <consortium name="The Broad Institute Genomics Platform"/>
            <consortium name="The Broad Institute Genome Sequencing Center for Infectious Disease"/>
            <person name="Wu L."/>
            <person name="Ma J."/>
        </authorList>
    </citation>
    <scope>NUCLEOTIDE SEQUENCE [LARGE SCALE GENOMIC DNA]</scope>
    <source>
        <strain evidence="7">CGMCC 1.10759</strain>
    </source>
</reference>
<dbReference type="InterPro" id="IPR002933">
    <property type="entry name" value="Peptidase_M20"/>
</dbReference>
<dbReference type="PANTHER" id="PTHR43270">
    <property type="entry name" value="BETA-ALA-HIS DIPEPTIDASE"/>
    <property type="match status" value="1"/>
</dbReference>
<evidence type="ECO:0000256" key="2">
    <source>
        <dbReference type="ARBA" id="ARBA00022723"/>
    </source>
</evidence>
<feature type="domain" description="Peptidase M20 dimerisation" evidence="5">
    <location>
        <begin position="249"/>
        <end position="391"/>
    </location>
</feature>
<feature type="signal peptide" evidence="4">
    <location>
        <begin position="1"/>
        <end position="24"/>
    </location>
</feature>
<dbReference type="Pfam" id="PF01546">
    <property type="entry name" value="Peptidase_M20"/>
    <property type="match status" value="1"/>
</dbReference>
<evidence type="ECO:0000256" key="3">
    <source>
        <dbReference type="ARBA" id="ARBA00022801"/>
    </source>
</evidence>
<gene>
    <name evidence="6" type="ORF">ACFPN2_33255</name>
</gene>
<proteinExistence type="predicted"/>
<dbReference type="InterPro" id="IPR011650">
    <property type="entry name" value="Peptidase_M20_dimer"/>
</dbReference>
<evidence type="ECO:0000313" key="6">
    <source>
        <dbReference type="EMBL" id="MFC4313990.1"/>
    </source>
</evidence>
<sequence>MDRRTLIKGAIASAATLSSAAALASAPPASKLKAIRRAVDADFDRSLTRIKDWMRLPTVAAEKLNVEQGADYMAKLATEAGFTRVRKVATGGNPAVFGVLDAGAKRTIGLYFMYDVKQYDEPGWSSPPLEPVMFDHPMGRALRGRGACNHKGPEGTFLAAIHAFRAAGVPLPVNLVLLAEGEEEIGSPNLRNALKDAEVLAELQRADAVFMPTPMQGLKGEVAISLGAKGMIECELIASGERWDRGAVQDIHSGMKAAVDSPVWRLIEALSTLVKDGGNTPAIDGWFEHYRPLTDRQRVMLAKLNGTSTDAEVKASLGVKKWIDDLPLAEAMERMTSEPTVNIEGLVAGYTGPGGKTILPTRATAKLDFRIVPDMKAADCVAKLRAHLAKRGFSDIEIKVSGNYDPTETSETSGLVLAQQAFLDRRGLEHTITPRIAGSYPGYIYTGEPLRKPFNQFGLGMGGKAHAPDEFYLIESNNPKVAGLREATMGHVEFLYMLASIA</sequence>
<evidence type="ECO:0000256" key="1">
    <source>
        <dbReference type="ARBA" id="ARBA00022670"/>
    </source>
</evidence>
<dbReference type="InterPro" id="IPR051458">
    <property type="entry name" value="Cyt/Met_Dipeptidase"/>
</dbReference>
<dbReference type="SUPFAM" id="SSF53187">
    <property type="entry name" value="Zn-dependent exopeptidases"/>
    <property type="match status" value="1"/>
</dbReference>
<dbReference type="Gene3D" id="3.30.70.360">
    <property type="match status" value="1"/>
</dbReference>
<dbReference type="Gene3D" id="3.40.630.10">
    <property type="entry name" value="Zn peptidases"/>
    <property type="match status" value="1"/>
</dbReference>
<keyword evidence="1" id="KW-0645">Protease</keyword>
<dbReference type="RefSeq" id="WP_380604801.1">
    <property type="nucleotide sequence ID" value="NZ_JBHSDU010000015.1"/>
</dbReference>
<comment type="caution">
    <text evidence="6">The sequence shown here is derived from an EMBL/GenBank/DDBJ whole genome shotgun (WGS) entry which is preliminary data.</text>
</comment>
<dbReference type="PANTHER" id="PTHR43270:SF4">
    <property type="entry name" value="CARNOSINE DIPEPTIDASE 2, ISOFORM A"/>
    <property type="match status" value="1"/>
</dbReference>
<keyword evidence="2" id="KW-0479">Metal-binding</keyword>
<protein>
    <submittedName>
        <fullName evidence="6">M20/M25/M40 family metallo-hydrolase</fullName>
    </submittedName>
</protein>
<evidence type="ECO:0000256" key="4">
    <source>
        <dbReference type="SAM" id="SignalP"/>
    </source>
</evidence>
<dbReference type="EMBL" id="JBHSDU010000015">
    <property type="protein sequence ID" value="MFC4313990.1"/>
    <property type="molecule type" value="Genomic_DNA"/>
</dbReference>
<accession>A0ABV8T3R9</accession>
<dbReference type="Pfam" id="PF07687">
    <property type="entry name" value="M20_dimer"/>
    <property type="match status" value="1"/>
</dbReference>
<name>A0ABV8T3R9_9GAMM</name>
<keyword evidence="7" id="KW-1185">Reference proteome</keyword>